<dbReference type="PRINTS" id="PR00081">
    <property type="entry name" value="GDHRDH"/>
</dbReference>
<dbReference type="STRING" id="329885.A0A4U0UZ32"/>
<sequence length="307" mass="32718">MSSYPGTLQSMLESYPFIAPSKYAGKLKGKVTIVTGASVGLGRHIAKAYAAAGSSVACVARREPDLKSLVEEIKEAGGHAIAIVADVAERGAPKRIVDRTEAELGPVDVLCNNAAISRIGPITLEDEDMDIWWRVHEVNVRAPVALIRAVLPSMMERKTGIVITISSGVASMALPVMTAYASSKAAISKFHELLTIELKGTGILSFSATPGLVQTELGKPEDALNKAAMDHPLLKAFMGSVGGMKHQQPEVLADVLVAMSADERFKALDGKFVSADRDVEPVLKEVEKEGGGRVVKENMYTITIPQL</sequence>
<dbReference type="SUPFAM" id="SSF51735">
    <property type="entry name" value="NAD(P)-binding Rossmann-fold domains"/>
    <property type="match status" value="1"/>
</dbReference>
<dbReference type="InterPro" id="IPR036291">
    <property type="entry name" value="NAD(P)-bd_dom_sf"/>
</dbReference>
<evidence type="ECO:0000313" key="4">
    <source>
        <dbReference type="EMBL" id="KAK0326062.1"/>
    </source>
</evidence>
<evidence type="ECO:0000313" key="5">
    <source>
        <dbReference type="EMBL" id="TKA41377.1"/>
    </source>
</evidence>
<dbReference type="GO" id="GO:0016020">
    <property type="term" value="C:membrane"/>
    <property type="evidence" value="ECO:0007669"/>
    <property type="project" value="TreeGrafter"/>
</dbReference>
<gene>
    <name evidence="5" type="ORF">B0A54_06279</name>
    <name evidence="4" type="ORF">LTR82_002807</name>
</gene>
<accession>A0A4U0UZ32</accession>
<dbReference type="EMBL" id="JASUXU010000005">
    <property type="protein sequence ID" value="KAK0326062.1"/>
    <property type="molecule type" value="Genomic_DNA"/>
</dbReference>
<comment type="caution">
    <text evidence="5">The sequence shown here is derived from an EMBL/GenBank/DDBJ whole genome shotgun (WGS) entry which is preliminary data.</text>
</comment>
<reference evidence="4" key="2">
    <citation type="submission" date="2021-12" db="EMBL/GenBank/DDBJ databases">
        <title>Black yeast isolated from Biological Soil Crust.</title>
        <authorList>
            <person name="Kurbessoian T."/>
        </authorList>
    </citation>
    <scope>NUCLEOTIDE SEQUENCE</scope>
    <source>
        <strain evidence="4">CCFEE 5208</strain>
    </source>
</reference>
<dbReference type="PANTHER" id="PTHR44196">
    <property type="entry name" value="DEHYDROGENASE/REDUCTASE SDR FAMILY MEMBER 7B"/>
    <property type="match status" value="1"/>
</dbReference>
<dbReference type="AlphaFoldDB" id="A0A4U0UZ32"/>
<dbReference type="Gene3D" id="3.40.50.720">
    <property type="entry name" value="NAD(P)-binding Rossmann-like Domain"/>
    <property type="match status" value="1"/>
</dbReference>
<dbReference type="PANTHER" id="PTHR44196:SF1">
    <property type="entry name" value="DEHYDROGENASE_REDUCTASE SDR FAMILY MEMBER 7B"/>
    <property type="match status" value="1"/>
</dbReference>
<keyword evidence="2" id="KW-0560">Oxidoreductase</keyword>
<evidence type="ECO:0000256" key="2">
    <source>
        <dbReference type="ARBA" id="ARBA00023002"/>
    </source>
</evidence>
<reference evidence="5 6" key="1">
    <citation type="submission" date="2017-03" db="EMBL/GenBank/DDBJ databases">
        <title>Genomes of endolithic fungi from Antarctica.</title>
        <authorList>
            <person name="Coleine C."/>
            <person name="Masonjones S."/>
            <person name="Stajich J.E."/>
        </authorList>
    </citation>
    <scope>NUCLEOTIDE SEQUENCE [LARGE SCALE GENOMIC DNA]</scope>
    <source>
        <strain evidence="5 6">CCFEE 5311</strain>
    </source>
</reference>
<comment type="similarity">
    <text evidence="1 3">Belongs to the short-chain dehydrogenases/reductases (SDR) family.</text>
</comment>
<evidence type="ECO:0000256" key="3">
    <source>
        <dbReference type="RuleBase" id="RU000363"/>
    </source>
</evidence>
<proteinExistence type="inferred from homology"/>
<dbReference type="InterPro" id="IPR002347">
    <property type="entry name" value="SDR_fam"/>
</dbReference>
<organism evidence="5 6">
    <name type="scientific">Friedmanniomyces endolithicus</name>
    <dbReference type="NCBI Taxonomy" id="329885"/>
    <lineage>
        <taxon>Eukaryota</taxon>
        <taxon>Fungi</taxon>
        <taxon>Dikarya</taxon>
        <taxon>Ascomycota</taxon>
        <taxon>Pezizomycotina</taxon>
        <taxon>Dothideomycetes</taxon>
        <taxon>Dothideomycetidae</taxon>
        <taxon>Mycosphaerellales</taxon>
        <taxon>Teratosphaeriaceae</taxon>
        <taxon>Friedmanniomyces</taxon>
    </lineage>
</organism>
<evidence type="ECO:0000313" key="6">
    <source>
        <dbReference type="Proteomes" id="UP000310066"/>
    </source>
</evidence>
<dbReference type="EMBL" id="NAJP01000028">
    <property type="protein sequence ID" value="TKA41377.1"/>
    <property type="molecule type" value="Genomic_DNA"/>
</dbReference>
<evidence type="ECO:0000256" key="1">
    <source>
        <dbReference type="ARBA" id="ARBA00006484"/>
    </source>
</evidence>
<name>A0A4U0UZ32_9PEZI</name>
<dbReference type="GO" id="GO:0016491">
    <property type="term" value="F:oxidoreductase activity"/>
    <property type="evidence" value="ECO:0007669"/>
    <property type="project" value="UniProtKB-KW"/>
</dbReference>
<dbReference type="Proteomes" id="UP000310066">
    <property type="component" value="Unassembled WGS sequence"/>
</dbReference>
<dbReference type="PRINTS" id="PR00080">
    <property type="entry name" value="SDRFAMILY"/>
</dbReference>
<evidence type="ECO:0008006" key="7">
    <source>
        <dbReference type="Google" id="ProtNLM"/>
    </source>
</evidence>
<dbReference type="OrthoDB" id="1933717at2759"/>
<protein>
    <recommendedName>
        <fullName evidence="7">NAD(P)-binding protein</fullName>
    </recommendedName>
</protein>
<dbReference type="Proteomes" id="UP001168146">
    <property type="component" value="Unassembled WGS sequence"/>
</dbReference>
<dbReference type="Pfam" id="PF00106">
    <property type="entry name" value="adh_short"/>
    <property type="match status" value="1"/>
</dbReference>
<dbReference type="CDD" id="cd05233">
    <property type="entry name" value="SDR_c"/>
    <property type="match status" value="1"/>
</dbReference>